<evidence type="ECO:0000313" key="3">
    <source>
        <dbReference type="EMBL" id="RBP51765.1"/>
    </source>
</evidence>
<evidence type="ECO:0000256" key="1">
    <source>
        <dbReference type="SAM" id="MobiDB-lite"/>
    </source>
</evidence>
<sequence>MSRALLFVFFVASLVGCTTLNFESPNTVDLSGVWLLDPSISQHVLFAPPKSNRKSSRREGGAGSSGGRGEHGGQGRRGGRDDSQSEGNNTGGHQQKPEAAVANKMTIEQAFDSMGIRYVSGPNQTESYRDIDWGTTETYKNKTTAGWRETSLVVETESKRTTTTETYNLSADGNVLTLEFEVDDRKFLRVFKRDTTEAAK</sequence>
<gene>
    <name evidence="3" type="ORF">DFR28_1021198</name>
</gene>
<dbReference type="RefSeq" id="WP_113954508.1">
    <property type="nucleotide sequence ID" value="NZ_QNRT01000002.1"/>
</dbReference>
<keyword evidence="4" id="KW-1185">Reference proteome</keyword>
<feature type="signal peptide" evidence="2">
    <location>
        <begin position="1"/>
        <end position="17"/>
    </location>
</feature>
<feature type="region of interest" description="Disordered" evidence="1">
    <location>
        <begin position="46"/>
        <end position="99"/>
    </location>
</feature>
<feature type="chain" id="PRO_5017276768" description="Lipocalin-like protein" evidence="2">
    <location>
        <begin position="18"/>
        <end position="200"/>
    </location>
</feature>
<evidence type="ECO:0000313" key="4">
    <source>
        <dbReference type="Proteomes" id="UP000253083"/>
    </source>
</evidence>
<comment type="caution">
    <text evidence="3">The sequence shown here is derived from an EMBL/GenBank/DDBJ whole genome shotgun (WGS) entry which is preliminary data.</text>
</comment>
<protein>
    <recommendedName>
        <fullName evidence="5">Lipocalin-like protein</fullName>
    </recommendedName>
</protein>
<name>A0A395JMU5_9GAMM</name>
<dbReference type="AlphaFoldDB" id="A0A395JMU5"/>
<evidence type="ECO:0000256" key="2">
    <source>
        <dbReference type="SAM" id="SignalP"/>
    </source>
</evidence>
<dbReference type="Proteomes" id="UP000253083">
    <property type="component" value="Unassembled WGS sequence"/>
</dbReference>
<feature type="compositionally biased region" description="Basic and acidic residues" evidence="1">
    <location>
        <begin position="68"/>
        <end position="83"/>
    </location>
</feature>
<accession>A0A395JMU5</accession>
<dbReference type="InParanoid" id="A0A395JMU5"/>
<proteinExistence type="predicted"/>
<organism evidence="3 4">
    <name type="scientific">Arenicella xantha</name>
    <dbReference type="NCBI Taxonomy" id="644221"/>
    <lineage>
        <taxon>Bacteria</taxon>
        <taxon>Pseudomonadati</taxon>
        <taxon>Pseudomonadota</taxon>
        <taxon>Gammaproteobacteria</taxon>
        <taxon>Arenicellales</taxon>
        <taxon>Arenicellaceae</taxon>
        <taxon>Arenicella</taxon>
    </lineage>
</organism>
<evidence type="ECO:0008006" key="5">
    <source>
        <dbReference type="Google" id="ProtNLM"/>
    </source>
</evidence>
<dbReference type="PROSITE" id="PS51257">
    <property type="entry name" value="PROKAR_LIPOPROTEIN"/>
    <property type="match status" value="1"/>
</dbReference>
<dbReference type="EMBL" id="QNRT01000002">
    <property type="protein sequence ID" value="RBP51765.1"/>
    <property type="molecule type" value="Genomic_DNA"/>
</dbReference>
<keyword evidence="2" id="KW-0732">Signal</keyword>
<dbReference type="OrthoDB" id="7057410at2"/>
<reference evidence="3 4" key="1">
    <citation type="submission" date="2018-06" db="EMBL/GenBank/DDBJ databases">
        <title>Genomic Encyclopedia of Type Strains, Phase IV (KMG-IV): sequencing the most valuable type-strain genomes for metagenomic binning, comparative biology and taxonomic classification.</title>
        <authorList>
            <person name="Goeker M."/>
        </authorList>
    </citation>
    <scope>NUCLEOTIDE SEQUENCE [LARGE SCALE GENOMIC DNA]</scope>
    <source>
        <strain evidence="3 4">DSM 24032</strain>
    </source>
</reference>